<comment type="similarity">
    <text evidence="1 10">Belongs to the class-I aminoacyl-tRNA synthetase family.</text>
</comment>
<dbReference type="RefSeq" id="WP_210119217.1">
    <property type="nucleotide sequence ID" value="NZ_CP054142.1"/>
</dbReference>
<keyword evidence="8 10" id="KW-0648">Protein biosynthesis</keyword>
<evidence type="ECO:0000256" key="10">
    <source>
        <dbReference type="HAMAP-Rule" id="MF_00041"/>
    </source>
</evidence>
<evidence type="ECO:0000256" key="4">
    <source>
        <dbReference type="ARBA" id="ARBA00022723"/>
    </source>
</evidence>
<evidence type="ECO:0000256" key="8">
    <source>
        <dbReference type="ARBA" id="ARBA00022917"/>
    </source>
</evidence>
<feature type="binding site" evidence="10">
    <location>
        <position position="251"/>
    </location>
    <ligand>
        <name>Zn(2+)</name>
        <dbReference type="ChEBI" id="CHEBI:29105"/>
    </ligand>
</feature>
<keyword evidence="5 10" id="KW-0547">Nucleotide-binding</keyword>
<evidence type="ECO:0000256" key="6">
    <source>
        <dbReference type="ARBA" id="ARBA00022833"/>
    </source>
</evidence>
<evidence type="ECO:0000256" key="7">
    <source>
        <dbReference type="ARBA" id="ARBA00022840"/>
    </source>
</evidence>
<evidence type="ECO:0000256" key="5">
    <source>
        <dbReference type="ARBA" id="ARBA00022741"/>
    </source>
</evidence>
<organism evidence="12 13">
    <name type="scientific">Treponema parvum</name>
    <dbReference type="NCBI Taxonomy" id="138851"/>
    <lineage>
        <taxon>Bacteria</taxon>
        <taxon>Pseudomonadati</taxon>
        <taxon>Spirochaetota</taxon>
        <taxon>Spirochaetia</taxon>
        <taxon>Spirochaetales</taxon>
        <taxon>Treponemataceae</taxon>
        <taxon>Treponema</taxon>
    </lineage>
</organism>
<keyword evidence="3 10" id="KW-0436">Ligase</keyword>
<feature type="binding site" evidence="10">
    <location>
        <position position="247"/>
    </location>
    <ligand>
        <name>Zn(2+)</name>
        <dbReference type="ChEBI" id="CHEBI:29105"/>
    </ligand>
</feature>
<dbReference type="GO" id="GO:0006423">
    <property type="term" value="P:cysteinyl-tRNA aminoacylation"/>
    <property type="evidence" value="ECO:0007669"/>
    <property type="project" value="UniProtKB-UniRule"/>
</dbReference>
<evidence type="ECO:0000256" key="1">
    <source>
        <dbReference type="ARBA" id="ARBA00005594"/>
    </source>
</evidence>
<protein>
    <recommendedName>
        <fullName evidence="10">Cysteine--tRNA ligase</fullName>
        <ecNumber evidence="10">6.1.1.16</ecNumber>
    </recommendedName>
    <alternativeName>
        <fullName evidence="10">Cysteinyl-tRNA synthetase</fullName>
        <shortName evidence="10">CysRS</shortName>
    </alternativeName>
</protein>
<feature type="binding site" evidence="10">
    <location>
        <position position="222"/>
    </location>
    <ligand>
        <name>Zn(2+)</name>
        <dbReference type="ChEBI" id="CHEBI:29105"/>
    </ligand>
</feature>
<dbReference type="SUPFAM" id="SSF47323">
    <property type="entry name" value="Anticodon-binding domain of a subclass of class I aminoacyl-tRNA synthetases"/>
    <property type="match status" value="1"/>
</dbReference>
<comment type="subunit">
    <text evidence="2 10">Monomer.</text>
</comment>
<evidence type="ECO:0000313" key="13">
    <source>
        <dbReference type="Proteomes" id="UP000671908"/>
    </source>
</evidence>
<keyword evidence="6 10" id="KW-0862">Zinc</keyword>
<evidence type="ECO:0000313" key="12">
    <source>
        <dbReference type="EMBL" id="QTQ14564.1"/>
    </source>
</evidence>
<comment type="subcellular location">
    <subcellularLocation>
        <location evidence="10">Cytoplasm</location>
    </subcellularLocation>
</comment>
<comment type="catalytic activity">
    <reaction evidence="10">
        <text>tRNA(Cys) + L-cysteine + ATP = L-cysteinyl-tRNA(Cys) + AMP + diphosphate</text>
        <dbReference type="Rhea" id="RHEA:17773"/>
        <dbReference type="Rhea" id="RHEA-COMP:9661"/>
        <dbReference type="Rhea" id="RHEA-COMP:9679"/>
        <dbReference type="ChEBI" id="CHEBI:30616"/>
        <dbReference type="ChEBI" id="CHEBI:33019"/>
        <dbReference type="ChEBI" id="CHEBI:35235"/>
        <dbReference type="ChEBI" id="CHEBI:78442"/>
        <dbReference type="ChEBI" id="CHEBI:78517"/>
        <dbReference type="ChEBI" id="CHEBI:456215"/>
        <dbReference type="EC" id="6.1.1.16"/>
    </reaction>
</comment>
<dbReference type="Proteomes" id="UP000671908">
    <property type="component" value="Chromosome"/>
</dbReference>
<dbReference type="InterPro" id="IPR032678">
    <property type="entry name" value="tRNA-synt_1_cat_dom"/>
</dbReference>
<feature type="short sequence motif" description="'KMSKS' region" evidence="10">
    <location>
        <begin position="286"/>
        <end position="290"/>
    </location>
</feature>
<dbReference type="InterPro" id="IPR014729">
    <property type="entry name" value="Rossmann-like_a/b/a_fold"/>
</dbReference>
<comment type="cofactor">
    <cofactor evidence="10">
        <name>Zn(2+)</name>
        <dbReference type="ChEBI" id="CHEBI:29105"/>
    </cofactor>
    <text evidence="10">Binds 1 zinc ion per subunit.</text>
</comment>
<dbReference type="GO" id="GO:0008270">
    <property type="term" value="F:zinc ion binding"/>
    <property type="evidence" value="ECO:0007669"/>
    <property type="project" value="UniProtKB-UniRule"/>
</dbReference>
<feature type="domain" description="tRNA synthetases class I catalytic" evidence="11">
    <location>
        <begin position="17"/>
        <end position="334"/>
    </location>
</feature>
<dbReference type="AlphaFoldDB" id="A0A975IFQ1"/>
<dbReference type="GO" id="GO:0005829">
    <property type="term" value="C:cytosol"/>
    <property type="evidence" value="ECO:0007669"/>
    <property type="project" value="TreeGrafter"/>
</dbReference>
<dbReference type="Pfam" id="PF01406">
    <property type="entry name" value="tRNA-synt_1e"/>
    <property type="match status" value="1"/>
</dbReference>
<evidence type="ECO:0000259" key="11">
    <source>
        <dbReference type="Pfam" id="PF01406"/>
    </source>
</evidence>
<sequence length="521" mass="58047">MGLRLFNTMGRKLEDFVPIKPGFAGFYGCGPTVYNYAHIGNLRAYVFIDILDRTLSFLGYKIKHVMNITDIGHLTGDGDAGEDKMLKSARERHESVLDVAKFYTQAFFNDLDSLNIRRPDVVCKATEHVQDMIELIKRIEANGHTYMSGGNLYFDVSTYKDYGKLSGLNLSDLKAGARIAVDENKRSPYDFVLWFTKSKFENQALSWDSPWGRGYPGWHIECSAMSMKYLGEHFDIHTGGIDHIPIHHTNEIAQSEGATGHKWVNYWLHNEFLVIAGAKDDKEAGKMSKSAGNFLTLQSLLDKNYEALDYRFFLLGTHYRKQIYFSWEAMDGAKKARKSLVQRIAKVLNALPENAGKTEAGKALQECVSDGEAINGKTSAGGGFDASVPAIGEKAKNYLAAFKAALENDLSTPQALRELQTAVKDQELSAETIIYLVREMDKVLALNLEEEAKKLNIPSSSVNPDDNISGMQSDEIEVLINERTAAKKAKDFAKADKIRNDLAAKGIIIVDTPDGSVWKRG</sequence>
<proteinExistence type="inferred from homology"/>
<evidence type="ECO:0000256" key="3">
    <source>
        <dbReference type="ARBA" id="ARBA00022598"/>
    </source>
</evidence>
<dbReference type="GO" id="GO:0004817">
    <property type="term" value="F:cysteine-tRNA ligase activity"/>
    <property type="evidence" value="ECO:0007669"/>
    <property type="project" value="UniProtKB-UniRule"/>
</dbReference>
<dbReference type="Gene3D" id="3.40.50.620">
    <property type="entry name" value="HUPs"/>
    <property type="match status" value="1"/>
</dbReference>
<dbReference type="PANTHER" id="PTHR10890:SF3">
    <property type="entry name" value="CYSTEINE--TRNA LIGASE, CYTOPLASMIC"/>
    <property type="match status" value="1"/>
</dbReference>
<accession>A0A975IFQ1</accession>
<keyword evidence="13" id="KW-1185">Reference proteome</keyword>
<dbReference type="SUPFAM" id="SSF52374">
    <property type="entry name" value="Nucleotidylyl transferase"/>
    <property type="match status" value="1"/>
</dbReference>
<dbReference type="HAMAP" id="MF_00041">
    <property type="entry name" value="Cys_tRNA_synth"/>
    <property type="match status" value="1"/>
</dbReference>
<dbReference type="InterPro" id="IPR015803">
    <property type="entry name" value="Cys-tRNA-ligase"/>
</dbReference>
<feature type="binding site" evidence="10">
    <location>
        <position position="289"/>
    </location>
    <ligand>
        <name>ATP</name>
        <dbReference type="ChEBI" id="CHEBI:30616"/>
    </ligand>
</feature>
<dbReference type="PRINTS" id="PR00983">
    <property type="entry name" value="TRNASYNTHCYS"/>
</dbReference>
<dbReference type="KEGG" id="tpav:HRQ91_08900"/>
<feature type="binding site" evidence="10">
    <location>
        <position position="29"/>
    </location>
    <ligand>
        <name>Zn(2+)</name>
        <dbReference type="ChEBI" id="CHEBI:29105"/>
    </ligand>
</feature>
<name>A0A975IFQ1_9SPIR</name>
<reference evidence="12 13" key="1">
    <citation type="journal article" date="2021" name="Microbiol. Resour. Announc.">
        <title>Complete Genome Sequences of Three Human Oral Treponema parvum Isolates.</title>
        <authorList>
            <person name="Zeng H."/>
            <person name="Watt R.M."/>
        </authorList>
    </citation>
    <scope>NUCLEOTIDE SEQUENCE [LARGE SCALE GENOMIC DNA]</scope>
    <source>
        <strain evidence="12 13">ATCC 700770</strain>
    </source>
</reference>
<dbReference type="PANTHER" id="PTHR10890">
    <property type="entry name" value="CYSTEINYL-TRNA SYNTHETASE"/>
    <property type="match status" value="1"/>
</dbReference>
<evidence type="ECO:0000256" key="9">
    <source>
        <dbReference type="ARBA" id="ARBA00023146"/>
    </source>
</evidence>
<feature type="short sequence motif" description="'HIGH' region" evidence="10">
    <location>
        <begin position="31"/>
        <end position="41"/>
    </location>
</feature>
<keyword evidence="7 10" id="KW-0067">ATP-binding</keyword>
<evidence type="ECO:0000256" key="2">
    <source>
        <dbReference type="ARBA" id="ARBA00011245"/>
    </source>
</evidence>
<dbReference type="Gene3D" id="1.20.120.1910">
    <property type="entry name" value="Cysteine-tRNA ligase, C-terminal anti-codon recognition domain"/>
    <property type="match status" value="1"/>
</dbReference>
<keyword evidence="4 10" id="KW-0479">Metal-binding</keyword>
<dbReference type="CDD" id="cd00672">
    <property type="entry name" value="CysRS_core"/>
    <property type="match status" value="1"/>
</dbReference>
<gene>
    <name evidence="10 12" type="primary">cysS</name>
    <name evidence="12" type="ORF">HRQ91_08900</name>
</gene>
<keyword evidence="9 10" id="KW-0030">Aminoacyl-tRNA synthetase</keyword>
<dbReference type="InterPro" id="IPR009080">
    <property type="entry name" value="tRNAsynth_Ia_anticodon-bd"/>
</dbReference>
<keyword evidence="10" id="KW-0963">Cytoplasm</keyword>
<dbReference type="EC" id="6.1.1.16" evidence="10"/>
<dbReference type="NCBIfam" id="TIGR00435">
    <property type="entry name" value="cysS"/>
    <property type="match status" value="1"/>
</dbReference>
<dbReference type="GO" id="GO:0005524">
    <property type="term" value="F:ATP binding"/>
    <property type="evidence" value="ECO:0007669"/>
    <property type="project" value="UniProtKB-UniRule"/>
</dbReference>
<dbReference type="EMBL" id="CP054142">
    <property type="protein sequence ID" value="QTQ14564.1"/>
    <property type="molecule type" value="Genomic_DNA"/>
</dbReference>
<dbReference type="InterPro" id="IPR024909">
    <property type="entry name" value="Cys-tRNA/MSH_ligase"/>
</dbReference>